<accession>S8FBE0</accession>
<reference evidence="2 3" key="1">
    <citation type="journal article" date="2012" name="Science">
        <title>The Paleozoic origin of enzymatic lignin decomposition reconstructed from 31 fungal genomes.</title>
        <authorList>
            <person name="Floudas D."/>
            <person name="Binder M."/>
            <person name="Riley R."/>
            <person name="Barry K."/>
            <person name="Blanchette R.A."/>
            <person name="Henrissat B."/>
            <person name="Martinez A.T."/>
            <person name="Otillar R."/>
            <person name="Spatafora J.W."/>
            <person name="Yadav J.S."/>
            <person name="Aerts A."/>
            <person name="Benoit I."/>
            <person name="Boyd A."/>
            <person name="Carlson A."/>
            <person name="Copeland A."/>
            <person name="Coutinho P.M."/>
            <person name="de Vries R.P."/>
            <person name="Ferreira P."/>
            <person name="Findley K."/>
            <person name="Foster B."/>
            <person name="Gaskell J."/>
            <person name="Glotzer D."/>
            <person name="Gorecki P."/>
            <person name="Heitman J."/>
            <person name="Hesse C."/>
            <person name="Hori C."/>
            <person name="Igarashi K."/>
            <person name="Jurgens J.A."/>
            <person name="Kallen N."/>
            <person name="Kersten P."/>
            <person name="Kohler A."/>
            <person name="Kuees U."/>
            <person name="Kumar T.K.A."/>
            <person name="Kuo A."/>
            <person name="LaButti K."/>
            <person name="Larrondo L.F."/>
            <person name="Lindquist E."/>
            <person name="Ling A."/>
            <person name="Lombard V."/>
            <person name="Lucas S."/>
            <person name="Lundell T."/>
            <person name="Martin R."/>
            <person name="McLaughlin D.J."/>
            <person name="Morgenstern I."/>
            <person name="Morin E."/>
            <person name="Murat C."/>
            <person name="Nagy L.G."/>
            <person name="Nolan M."/>
            <person name="Ohm R.A."/>
            <person name="Patyshakuliyeva A."/>
            <person name="Rokas A."/>
            <person name="Ruiz-Duenas F.J."/>
            <person name="Sabat G."/>
            <person name="Salamov A."/>
            <person name="Samejima M."/>
            <person name="Schmutz J."/>
            <person name="Slot J.C."/>
            <person name="St John F."/>
            <person name="Stenlid J."/>
            <person name="Sun H."/>
            <person name="Sun S."/>
            <person name="Syed K."/>
            <person name="Tsang A."/>
            <person name="Wiebenga A."/>
            <person name="Young D."/>
            <person name="Pisabarro A."/>
            <person name="Eastwood D.C."/>
            <person name="Martin F."/>
            <person name="Cullen D."/>
            <person name="Grigoriev I.V."/>
            <person name="Hibbett D.S."/>
        </authorList>
    </citation>
    <scope>NUCLEOTIDE SEQUENCE</scope>
    <source>
        <strain evidence="3">FP-58527</strain>
    </source>
</reference>
<proteinExistence type="predicted"/>
<protein>
    <submittedName>
        <fullName evidence="2">Uncharacterized protein</fullName>
    </submittedName>
</protein>
<dbReference type="HOGENOM" id="CLU_1053870_0_0_1"/>
<keyword evidence="3" id="KW-1185">Reference proteome</keyword>
<dbReference type="InParanoid" id="S8FBE0"/>
<dbReference type="AlphaFoldDB" id="S8FBE0"/>
<feature type="region of interest" description="Disordered" evidence="1">
    <location>
        <begin position="1"/>
        <end position="22"/>
    </location>
</feature>
<dbReference type="EMBL" id="KE504161">
    <property type="protein sequence ID" value="EPS98915.1"/>
    <property type="molecule type" value="Genomic_DNA"/>
</dbReference>
<dbReference type="Proteomes" id="UP000015241">
    <property type="component" value="Unassembled WGS sequence"/>
</dbReference>
<name>S8FBE0_FOMSC</name>
<evidence type="ECO:0000313" key="2">
    <source>
        <dbReference type="EMBL" id="EPS98915.1"/>
    </source>
</evidence>
<organism evidence="2 3">
    <name type="scientific">Fomitopsis schrenkii</name>
    <name type="common">Brown rot fungus</name>
    <dbReference type="NCBI Taxonomy" id="2126942"/>
    <lineage>
        <taxon>Eukaryota</taxon>
        <taxon>Fungi</taxon>
        <taxon>Dikarya</taxon>
        <taxon>Basidiomycota</taxon>
        <taxon>Agaricomycotina</taxon>
        <taxon>Agaricomycetes</taxon>
        <taxon>Polyporales</taxon>
        <taxon>Fomitopsis</taxon>
    </lineage>
</organism>
<gene>
    <name evidence="2" type="ORF">FOMPIDRAFT_1017428</name>
</gene>
<evidence type="ECO:0000313" key="3">
    <source>
        <dbReference type="Proteomes" id="UP000015241"/>
    </source>
</evidence>
<evidence type="ECO:0000256" key="1">
    <source>
        <dbReference type="SAM" id="MobiDB-lite"/>
    </source>
</evidence>
<sequence>MSHSPLQDTPSHHNRGGSDRSIATITSGMQHVDLRQSETSSRDIVRHLGQIESETVTHGRSTAGKKSNKGRLLCGWALDPEDAIHYLRNQPHAIGIVPVEFRCIGKAYLDGETTVKYYAMDDDYVREHRDDLSVQALFDIVPYIEAKYDIQLYEFDPHINVYAIAFALWAKEDDERCRRFYSSRAREGKVPLSQMISEINEGFKEAGAKPLKWRYGKLWPGYLCYPSVWMTLTVASYTSSNTAEDADRANGRCYGDQYDTCQCH</sequence>